<evidence type="ECO:0000256" key="1">
    <source>
        <dbReference type="ARBA" id="ARBA00007637"/>
    </source>
</evidence>
<evidence type="ECO:0000313" key="4">
    <source>
        <dbReference type="Proteomes" id="UP001185863"/>
    </source>
</evidence>
<organism evidence="3 4">
    <name type="scientific">Rhodococcus oxybenzonivorans</name>
    <dbReference type="NCBI Taxonomy" id="1990687"/>
    <lineage>
        <taxon>Bacteria</taxon>
        <taxon>Bacillati</taxon>
        <taxon>Actinomycetota</taxon>
        <taxon>Actinomycetes</taxon>
        <taxon>Mycobacteriales</taxon>
        <taxon>Nocardiaceae</taxon>
        <taxon>Rhodococcus</taxon>
    </lineage>
</organism>
<name>A0AAE5A4L7_9NOCA</name>
<dbReference type="Gene3D" id="3.40.50.720">
    <property type="entry name" value="NAD(P)-binding Rossmann-like Domain"/>
    <property type="match status" value="1"/>
</dbReference>
<dbReference type="PANTHER" id="PTHR43000">
    <property type="entry name" value="DTDP-D-GLUCOSE 4,6-DEHYDRATASE-RELATED"/>
    <property type="match status" value="1"/>
</dbReference>
<proteinExistence type="inferred from homology"/>
<dbReference type="AlphaFoldDB" id="A0AAE5A4L7"/>
<dbReference type="EMBL" id="JAWLUP010000006">
    <property type="protein sequence ID" value="MDV7263945.1"/>
    <property type="molecule type" value="Genomic_DNA"/>
</dbReference>
<accession>A0AAE5A4L7</accession>
<dbReference type="InterPro" id="IPR001509">
    <property type="entry name" value="Epimerase_deHydtase"/>
</dbReference>
<dbReference type="Pfam" id="PF01370">
    <property type="entry name" value="Epimerase"/>
    <property type="match status" value="1"/>
</dbReference>
<feature type="domain" description="NAD-dependent epimerase/dehydratase" evidence="2">
    <location>
        <begin position="4"/>
        <end position="236"/>
    </location>
</feature>
<dbReference type="SUPFAM" id="SSF51735">
    <property type="entry name" value="NAD(P)-binding Rossmann-fold domains"/>
    <property type="match status" value="1"/>
</dbReference>
<reference evidence="3" key="1">
    <citation type="submission" date="2023-10" db="EMBL/GenBank/DDBJ databases">
        <title>Development of a sustainable strategy for remediation of hydrocarbon-contaminated territories based on the waste exchange concept.</title>
        <authorList>
            <person name="Krivoruchko A."/>
        </authorList>
    </citation>
    <scope>NUCLEOTIDE SEQUENCE</scope>
    <source>
        <strain evidence="3">IEGM 68</strain>
    </source>
</reference>
<dbReference type="RefSeq" id="WP_317745643.1">
    <property type="nucleotide sequence ID" value="NZ_JAWLUP010000006.1"/>
</dbReference>
<gene>
    <name evidence="3" type="ORF">R4315_05150</name>
</gene>
<dbReference type="InterPro" id="IPR036291">
    <property type="entry name" value="NAD(P)-bd_dom_sf"/>
</dbReference>
<protein>
    <submittedName>
        <fullName evidence="3">NAD(P)-dependent oxidoreductase</fullName>
    </submittedName>
</protein>
<evidence type="ECO:0000259" key="2">
    <source>
        <dbReference type="Pfam" id="PF01370"/>
    </source>
</evidence>
<sequence length="321" mass="34113">MTHVVITGATGFIGSYVTREFLQHGHRVLALDAAPEPALIDGLISDEERSRVEIRPADIRDGSFLTEAIAGATAVIHLASALQRRSNQDPRLAVTVNCQGTLNVFESALAAGITRVVWASSVAVFGRALLSVPVANDAAQPASDIYGKTKSLTESIGAHFNRHYAMETVGLRFTVVYGFGRATAIGRGSVGGPVVDMVELPATGRSAPPVRSADSELDWLHVEDAARAVYLASQSPTLTSAGLSITGERATLRQAAGIVTELLPGTDFDLRPGERSDPYLDAGTARNEIGYIPQIPLRTGIRRYIEQVRQASPGQETKVGS</sequence>
<comment type="similarity">
    <text evidence="1">Belongs to the NAD(P)-dependent epimerase/dehydratase family.</text>
</comment>
<dbReference type="Proteomes" id="UP001185863">
    <property type="component" value="Unassembled WGS sequence"/>
</dbReference>
<evidence type="ECO:0000313" key="3">
    <source>
        <dbReference type="EMBL" id="MDV7263945.1"/>
    </source>
</evidence>
<comment type="caution">
    <text evidence="3">The sequence shown here is derived from an EMBL/GenBank/DDBJ whole genome shotgun (WGS) entry which is preliminary data.</text>
</comment>